<dbReference type="PANTHER" id="PTHR12949">
    <property type="entry name" value="RNA POLYMERASE III DNA DIRECTED -RELATED"/>
    <property type="match status" value="1"/>
</dbReference>
<keyword evidence="5 8" id="KW-0804">Transcription</keyword>
<keyword evidence="4 8" id="KW-0240">DNA-directed RNA polymerase</keyword>
<dbReference type="Pfam" id="PF20912">
    <property type="entry name" value="RPC3_helical"/>
    <property type="match status" value="1"/>
</dbReference>
<dbReference type="Pfam" id="PF22536">
    <property type="entry name" value="WHD_POLR3C"/>
    <property type="match status" value="1"/>
</dbReference>
<evidence type="ECO:0000256" key="4">
    <source>
        <dbReference type="ARBA" id="ARBA00022478"/>
    </source>
</evidence>
<dbReference type="Gene3D" id="1.10.10.10">
    <property type="entry name" value="Winged helix-like DNA-binding domain superfamily/Winged helix DNA-binding domain"/>
    <property type="match status" value="2"/>
</dbReference>
<dbReference type="InterPro" id="IPR013197">
    <property type="entry name" value="RNA_pol_III_RPC82-rel_HTH"/>
</dbReference>
<feature type="domain" description="DNA-directed RNA polymerase III subunit RPC3 winged-helix" evidence="12">
    <location>
        <begin position="543"/>
        <end position="618"/>
    </location>
</feature>
<evidence type="ECO:0000256" key="5">
    <source>
        <dbReference type="ARBA" id="ARBA00023163"/>
    </source>
</evidence>
<dbReference type="GO" id="GO:0005666">
    <property type="term" value="C:RNA polymerase III complex"/>
    <property type="evidence" value="ECO:0007669"/>
    <property type="project" value="UniProtKB-UniRule"/>
</dbReference>
<comment type="caution">
    <text evidence="13">The sequence shown here is derived from an EMBL/GenBank/DDBJ whole genome shotgun (WGS) entry which is preliminary data.</text>
</comment>
<dbReference type="EMBL" id="SELW01000234">
    <property type="protein sequence ID" value="TID29836.1"/>
    <property type="molecule type" value="Genomic_DNA"/>
</dbReference>
<dbReference type="InterPro" id="IPR036388">
    <property type="entry name" value="WH-like_DNA-bd_sf"/>
</dbReference>
<dbReference type="Pfam" id="PF08221">
    <property type="entry name" value="HTH_9"/>
    <property type="match status" value="1"/>
</dbReference>
<accession>A0A4T0X3B7</accession>
<keyword evidence="6 8" id="KW-0539">Nucleus</keyword>
<name>A0A4T0X3B7_9ASCO</name>
<evidence type="ECO:0000313" key="13">
    <source>
        <dbReference type="EMBL" id="TID29836.1"/>
    </source>
</evidence>
<dbReference type="PANTHER" id="PTHR12949:SF0">
    <property type="entry name" value="DNA-DIRECTED RNA POLYMERASE III SUBUNIT RPC3"/>
    <property type="match status" value="1"/>
</dbReference>
<evidence type="ECO:0000256" key="2">
    <source>
        <dbReference type="ARBA" id="ARBA00011206"/>
    </source>
</evidence>
<dbReference type="AlphaFoldDB" id="A0A4T0X3B7"/>
<dbReference type="GO" id="GO:0003697">
    <property type="term" value="F:single-stranded DNA binding"/>
    <property type="evidence" value="ECO:0007669"/>
    <property type="project" value="UniProtKB-UniRule"/>
</dbReference>
<evidence type="ECO:0000259" key="10">
    <source>
        <dbReference type="Pfam" id="PF05645"/>
    </source>
</evidence>
<gene>
    <name evidence="13" type="ORF">CANINC_001585</name>
</gene>
<dbReference type="Proteomes" id="UP000307173">
    <property type="component" value="Unassembled WGS sequence"/>
</dbReference>
<evidence type="ECO:0000259" key="12">
    <source>
        <dbReference type="Pfam" id="PF22536"/>
    </source>
</evidence>
<proteinExistence type="inferred from homology"/>
<sequence length="709" mass="80562">MTSNKKEVKIPEELPVTAKTQSPSCFLHSVILRSYAGEQAAYVYSCLKSQRKMSLIQVSAKTGIKGATLKKILVTLIQLGCVVYSKNLKTEQYFYSANDEGCWKLTYMDEIVRHIRQIFGQSHASVIQNIILRGHLTVGSYVKEVELKSEVESIENSFCDLLEDQWLTPVRDCDFKPLTEVFAECMRAANREFLANSAQFSKSDIDSGMGGSNGGNPRFKSAGMSQLKKNTIIKDLAKERFLRIINDNANKEKLFKIGSKSRDEGLDMAKGMSTLFSDDEDEIAESDKEIGGMKYLKRLNGTVPLTFSFERFLKHQRDEQLASISKHRIGNVTSMIYKVVLNRLQKNSRDVRNIEDITDKLVADASVGAGSAGSSTSGYDPSIGEDLKKRLELKDQEKGMNFGAVDILKELSMSNKYELKKDDLFGTIDNDDEEEYERNSKKRRAEQEAQSGSYKKSKLNEVASALKAFDDDDDDDEEKNATIDNGFDLNNTSESNTLIMLILQHLKLLTTDRKISFLVETSPGHFYVPYTVLQSQIPLYHMKQIIKNVLGNGTLRVLNCIEDKRLIEEKNIAKTVLMRDGDVRRIIATLCKFGIVEIQEIPRSADRNALRSVFAFKVNRHYLRSKRILGKCLMFNMGECLENIENMKLENRILLDKISREDVRGREAELLLESELKQLKKIVEDERTGMAKFQRLRILGETLWFTETV</sequence>
<evidence type="ECO:0000256" key="3">
    <source>
        <dbReference type="ARBA" id="ARBA00016689"/>
    </source>
</evidence>
<dbReference type="OrthoDB" id="272392at2759"/>
<evidence type="ECO:0000256" key="8">
    <source>
        <dbReference type="RuleBase" id="RU367076"/>
    </source>
</evidence>
<evidence type="ECO:0000313" key="14">
    <source>
        <dbReference type="Proteomes" id="UP000307173"/>
    </source>
</evidence>
<feature type="domain" description="RNA polymerase III Rpc82 C -terminal" evidence="10">
    <location>
        <begin position="220"/>
        <end position="533"/>
    </location>
</feature>
<comment type="subunit">
    <text evidence="2 8">Component of the RNA polymerase III (Pol III) complex consisting of 17 subunits.</text>
</comment>
<evidence type="ECO:0000256" key="1">
    <source>
        <dbReference type="ARBA" id="ARBA00004123"/>
    </source>
</evidence>
<feature type="region of interest" description="Disordered" evidence="9">
    <location>
        <begin position="431"/>
        <end position="456"/>
    </location>
</feature>
<dbReference type="InterPro" id="IPR039748">
    <property type="entry name" value="RPC3"/>
</dbReference>
<evidence type="ECO:0000256" key="6">
    <source>
        <dbReference type="ARBA" id="ARBA00023242"/>
    </source>
</evidence>
<dbReference type="GO" id="GO:0006351">
    <property type="term" value="P:DNA-templated transcription"/>
    <property type="evidence" value="ECO:0007669"/>
    <property type="project" value="InterPro"/>
</dbReference>
<comment type="subcellular location">
    <subcellularLocation>
        <location evidence="1 8">Nucleus</location>
    </subcellularLocation>
</comment>
<keyword evidence="14" id="KW-1185">Reference proteome</keyword>
<dbReference type="STRING" id="52247.A0A4T0X3B7"/>
<reference evidence="13 14" key="1">
    <citation type="journal article" date="2019" name="Front. Genet.">
        <title>Whole-Genome Sequencing of the Opportunistic Yeast Pathogen Candida inconspicua Uncovers Its Hybrid Origin.</title>
        <authorList>
            <person name="Mixao V."/>
            <person name="Hansen A.P."/>
            <person name="Saus E."/>
            <person name="Boekhout T."/>
            <person name="Lass-Florl C."/>
            <person name="Gabaldon T."/>
        </authorList>
    </citation>
    <scope>NUCLEOTIDE SEQUENCE [LARGE SCALE GENOMIC DNA]</scope>
    <source>
        <strain evidence="13 14">CBS 180</strain>
    </source>
</reference>
<protein>
    <recommendedName>
        <fullName evidence="3 8">DNA-directed RNA polymerase III subunit RPC3</fullName>
        <shortName evidence="8">RNA polymerase III subunit C3</shortName>
    </recommendedName>
</protein>
<comment type="function">
    <text evidence="7 8">DNA-dependent RNA polymerase catalyzes the transcription of DNA into RNA using the four ribonucleoside triphosphates as substrates. Specific core component of RNA polymerase III which synthesizes small RNAs, such as 5S rRNA and tRNAs.</text>
</comment>
<organism evidence="13 14">
    <name type="scientific">Pichia inconspicua</name>
    <dbReference type="NCBI Taxonomy" id="52247"/>
    <lineage>
        <taxon>Eukaryota</taxon>
        <taxon>Fungi</taxon>
        <taxon>Dikarya</taxon>
        <taxon>Ascomycota</taxon>
        <taxon>Saccharomycotina</taxon>
        <taxon>Pichiomycetes</taxon>
        <taxon>Pichiales</taxon>
        <taxon>Pichiaceae</taxon>
        <taxon>Pichia</taxon>
    </lineage>
</organism>
<dbReference type="InterPro" id="IPR008806">
    <property type="entry name" value="RNA_pol_III_Rpc82_C"/>
</dbReference>
<feature type="region of interest" description="Disordered" evidence="9">
    <location>
        <begin position="468"/>
        <end position="487"/>
    </location>
</feature>
<evidence type="ECO:0000259" key="11">
    <source>
        <dbReference type="Pfam" id="PF08221"/>
    </source>
</evidence>
<evidence type="ECO:0000256" key="9">
    <source>
        <dbReference type="SAM" id="MobiDB-lite"/>
    </source>
</evidence>
<dbReference type="InterPro" id="IPR055207">
    <property type="entry name" value="POLR3C_WHD"/>
</dbReference>
<dbReference type="Pfam" id="PF05645">
    <property type="entry name" value="RNA_pol_Rpc82"/>
    <property type="match status" value="1"/>
</dbReference>
<comment type="similarity">
    <text evidence="8">Belongs to the RNA polymerase beta chain family.</text>
</comment>
<evidence type="ECO:0000256" key="7">
    <source>
        <dbReference type="ARBA" id="ARBA00025127"/>
    </source>
</evidence>
<feature type="domain" description="RNA polymerase III subunit RPC82-related helix-turn-helix" evidence="11">
    <location>
        <begin position="27"/>
        <end position="86"/>
    </location>
</feature>